<dbReference type="EMBL" id="JACYXZ010000004">
    <property type="protein sequence ID" value="MBD8870891.1"/>
    <property type="molecule type" value="Genomic_DNA"/>
</dbReference>
<evidence type="ECO:0000256" key="3">
    <source>
        <dbReference type="ARBA" id="ARBA00020150"/>
    </source>
</evidence>
<proteinExistence type="inferred from homology"/>
<evidence type="ECO:0000256" key="1">
    <source>
        <dbReference type="ARBA" id="ARBA00004141"/>
    </source>
</evidence>
<dbReference type="PANTHER" id="PTHR10283:SF82">
    <property type="entry name" value="SOLUTE CARRIER FAMILY 13 MEMBER 2"/>
    <property type="match status" value="1"/>
</dbReference>
<dbReference type="Pfam" id="PF00939">
    <property type="entry name" value="Na_sulph_symp"/>
    <property type="match status" value="1"/>
</dbReference>
<keyword evidence="4 8" id="KW-0812">Transmembrane</keyword>
<feature type="transmembrane region" description="Helical" evidence="8">
    <location>
        <begin position="57"/>
        <end position="85"/>
    </location>
</feature>
<dbReference type="GO" id="GO:1905039">
    <property type="term" value="P:carboxylic acid transmembrane transport"/>
    <property type="evidence" value="ECO:0007669"/>
    <property type="project" value="UniProtKB-ARBA"/>
</dbReference>
<evidence type="ECO:0000256" key="5">
    <source>
        <dbReference type="ARBA" id="ARBA00022989"/>
    </source>
</evidence>
<evidence type="ECO:0000313" key="10">
    <source>
        <dbReference type="Proteomes" id="UP000616839"/>
    </source>
</evidence>
<feature type="transmembrane region" description="Helical" evidence="8">
    <location>
        <begin position="422"/>
        <end position="441"/>
    </location>
</feature>
<comment type="caution">
    <text evidence="9">The sequence shown here is derived from an EMBL/GenBank/DDBJ whole genome shotgun (WGS) entry which is preliminary data.</text>
</comment>
<gene>
    <name evidence="9" type="ORF">IE331_14775</name>
</gene>
<comment type="subcellular location">
    <subcellularLocation>
        <location evidence="1">Membrane</location>
        <topology evidence="1">Multi-pass membrane protein</topology>
    </subcellularLocation>
</comment>
<feature type="transmembrane region" description="Helical" evidence="8">
    <location>
        <begin position="318"/>
        <end position="340"/>
    </location>
</feature>
<keyword evidence="5 8" id="KW-1133">Transmembrane helix</keyword>
<dbReference type="CDD" id="cd01115">
    <property type="entry name" value="SLC13_permease"/>
    <property type="match status" value="1"/>
</dbReference>
<feature type="transmembrane region" description="Helical" evidence="8">
    <location>
        <begin position="165"/>
        <end position="182"/>
    </location>
</feature>
<evidence type="ECO:0000256" key="8">
    <source>
        <dbReference type="SAM" id="Phobius"/>
    </source>
</evidence>
<reference evidence="9" key="1">
    <citation type="submission" date="2020-09" db="EMBL/GenBank/DDBJ databases">
        <title>Nocardioides sp. strain MJB4 16S ribosomal RNA gene Genome sequencing and assembly.</title>
        <authorList>
            <person name="Kim I."/>
        </authorList>
    </citation>
    <scope>NUCLEOTIDE SEQUENCE</scope>
    <source>
        <strain evidence="9">MJB4</strain>
    </source>
</reference>
<keyword evidence="6 8" id="KW-0472">Membrane</keyword>
<comment type="similarity">
    <text evidence="2">Belongs to the SLC13A/DASS transporter (TC 2.A.47) family. NADC subfamily.</text>
</comment>
<evidence type="ECO:0000256" key="7">
    <source>
        <dbReference type="ARBA" id="ARBA00031174"/>
    </source>
</evidence>
<feature type="transmembrane region" description="Helical" evidence="8">
    <location>
        <begin position="389"/>
        <end position="410"/>
    </location>
</feature>
<keyword evidence="10" id="KW-1185">Reference proteome</keyword>
<feature type="transmembrane region" description="Helical" evidence="8">
    <location>
        <begin position="448"/>
        <end position="466"/>
    </location>
</feature>
<dbReference type="AlphaFoldDB" id="A0A927K6M0"/>
<accession>A0A927K6M0</accession>
<evidence type="ECO:0000256" key="2">
    <source>
        <dbReference type="ARBA" id="ARBA00006772"/>
    </source>
</evidence>
<dbReference type="InterPro" id="IPR001898">
    <property type="entry name" value="SLC13A/DASS"/>
</dbReference>
<dbReference type="PANTHER" id="PTHR10283">
    <property type="entry name" value="SOLUTE CARRIER FAMILY 13 MEMBER"/>
    <property type="match status" value="1"/>
</dbReference>
<evidence type="ECO:0000313" key="9">
    <source>
        <dbReference type="EMBL" id="MBD8870891.1"/>
    </source>
</evidence>
<feature type="transmembrane region" description="Helical" evidence="8">
    <location>
        <begin position="261"/>
        <end position="283"/>
    </location>
</feature>
<dbReference type="GO" id="GO:0005886">
    <property type="term" value="C:plasma membrane"/>
    <property type="evidence" value="ECO:0007669"/>
    <property type="project" value="TreeGrafter"/>
</dbReference>
<dbReference type="GO" id="GO:0008514">
    <property type="term" value="F:organic anion transmembrane transporter activity"/>
    <property type="evidence" value="ECO:0007669"/>
    <property type="project" value="UniProtKB-ARBA"/>
</dbReference>
<feature type="transmembrane region" description="Helical" evidence="8">
    <location>
        <begin position="472"/>
        <end position="499"/>
    </location>
</feature>
<dbReference type="Proteomes" id="UP000616839">
    <property type="component" value="Unassembled WGS sequence"/>
</dbReference>
<sequence length="537" mass="56230">MSGIVREQGQYDYEADDREPARSPALTWGFRALGPVLALVVYLSLSGADLSRDGRVVAAVATLMAVWWMSEALPLSATALLPIVLFPPLTALAIDDATLPYADPIVFLFLGGFLIAIAMQKWNLHRRIALLTLRRVGTHPRQIILGMMIATAFLSMWVSNTATTLMMLPIAISVLTLVVENSHRGADGTAQAAPDAGEQLSSGRAVSDVVDDKDVRTFGVALVLSIAWAASIGGLGTLLGSPPNAIVAGYISTELGKEVGFVQWMMLGLPIVVVFIAIAWLVITRLVFRFRLQEIPGGAELIDEQIAGLGPMARGEKVVLAVFSSAAFLWIVPGLLASIGDLGERFAWLDSFDDTVIALAAGVALFLVPGDDRGRMTLDWNDAEEGLPWGVLLLFGGGLSLAGAVAATGLDEWFGQQVGGLEALPIVLLLAAVVVIVLLLTEITSNTATAATFIPVLGGVAVGIGVDPTTLLIPAALAATCAFMLPVGTPPNAIVFGTGAVKISEMARGGVVLNVVGVVLITLFTVVVGPFALDLVI</sequence>
<evidence type="ECO:0000256" key="6">
    <source>
        <dbReference type="ARBA" id="ARBA00023136"/>
    </source>
</evidence>
<feature type="transmembrane region" description="Helical" evidence="8">
    <location>
        <begin position="346"/>
        <end position="368"/>
    </location>
</feature>
<dbReference type="NCBIfam" id="TIGR00785">
    <property type="entry name" value="dass"/>
    <property type="match status" value="1"/>
</dbReference>
<organism evidence="9 10">
    <name type="scientific">Nocardioides donggukensis</name>
    <dbReference type="NCBI Taxonomy" id="2774019"/>
    <lineage>
        <taxon>Bacteria</taxon>
        <taxon>Bacillati</taxon>
        <taxon>Actinomycetota</taxon>
        <taxon>Actinomycetes</taxon>
        <taxon>Propionibacteriales</taxon>
        <taxon>Nocardioidaceae</taxon>
        <taxon>Nocardioides</taxon>
    </lineage>
</organism>
<feature type="transmembrane region" description="Helical" evidence="8">
    <location>
        <begin position="105"/>
        <end position="122"/>
    </location>
</feature>
<feature type="transmembrane region" description="Helical" evidence="8">
    <location>
        <begin position="511"/>
        <end position="533"/>
    </location>
</feature>
<feature type="transmembrane region" description="Helical" evidence="8">
    <location>
        <begin position="218"/>
        <end position="241"/>
    </location>
</feature>
<evidence type="ECO:0000256" key="4">
    <source>
        <dbReference type="ARBA" id="ARBA00022692"/>
    </source>
</evidence>
<protein>
    <recommendedName>
        <fullName evidence="3">Sodium-dependent dicarboxylate transporter SdcS</fullName>
    </recommendedName>
    <alternativeName>
        <fullName evidence="7">Na(+)/dicarboxylate symporter</fullName>
    </alternativeName>
</protein>
<name>A0A927K6M0_9ACTN</name>
<feature type="transmembrane region" description="Helical" evidence="8">
    <location>
        <begin position="143"/>
        <end position="159"/>
    </location>
</feature>